<proteinExistence type="predicted"/>
<dbReference type="Proteomes" id="UP001412067">
    <property type="component" value="Unassembled WGS sequence"/>
</dbReference>
<accession>A0ABR2MMH9</accession>
<keyword evidence="3" id="KW-1185">Reference proteome</keyword>
<feature type="compositionally biased region" description="Pro residues" evidence="1">
    <location>
        <begin position="71"/>
        <end position="90"/>
    </location>
</feature>
<evidence type="ECO:0000256" key="1">
    <source>
        <dbReference type="SAM" id="MobiDB-lite"/>
    </source>
</evidence>
<protein>
    <submittedName>
        <fullName evidence="2">Uncharacterized protein</fullName>
    </submittedName>
</protein>
<comment type="caution">
    <text evidence="2">The sequence shown here is derived from an EMBL/GenBank/DDBJ whole genome shotgun (WGS) entry which is preliminary data.</text>
</comment>
<feature type="compositionally biased region" description="Basic residues" evidence="1">
    <location>
        <begin position="57"/>
        <end position="67"/>
    </location>
</feature>
<organism evidence="2 3">
    <name type="scientific">Platanthera guangdongensis</name>
    <dbReference type="NCBI Taxonomy" id="2320717"/>
    <lineage>
        <taxon>Eukaryota</taxon>
        <taxon>Viridiplantae</taxon>
        <taxon>Streptophyta</taxon>
        <taxon>Embryophyta</taxon>
        <taxon>Tracheophyta</taxon>
        <taxon>Spermatophyta</taxon>
        <taxon>Magnoliopsida</taxon>
        <taxon>Liliopsida</taxon>
        <taxon>Asparagales</taxon>
        <taxon>Orchidaceae</taxon>
        <taxon>Orchidoideae</taxon>
        <taxon>Orchideae</taxon>
        <taxon>Orchidinae</taxon>
        <taxon>Platanthera</taxon>
    </lineage>
</organism>
<gene>
    <name evidence="2" type="ORF">KSP40_PGU007306</name>
</gene>
<name>A0ABR2MMH9_9ASPA</name>
<evidence type="ECO:0000313" key="3">
    <source>
        <dbReference type="Proteomes" id="UP001412067"/>
    </source>
</evidence>
<reference evidence="2 3" key="1">
    <citation type="journal article" date="2022" name="Nat. Plants">
        <title>Genomes of leafy and leafless Platanthera orchids illuminate the evolution of mycoheterotrophy.</title>
        <authorList>
            <person name="Li M.H."/>
            <person name="Liu K.W."/>
            <person name="Li Z."/>
            <person name="Lu H.C."/>
            <person name="Ye Q.L."/>
            <person name="Zhang D."/>
            <person name="Wang J.Y."/>
            <person name="Li Y.F."/>
            <person name="Zhong Z.M."/>
            <person name="Liu X."/>
            <person name="Yu X."/>
            <person name="Liu D.K."/>
            <person name="Tu X.D."/>
            <person name="Liu B."/>
            <person name="Hao Y."/>
            <person name="Liao X.Y."/>
            <person name="Jiang Y.T."/>
            <person name="Sun W.H."/>
            <person name="Chen J."/>
            <person name="Chen Y.Q."/>
            <person name="Ai Y."/>
            <person name="Zhai J.W."/>
            <person name="Wu S.S."/>
            <person name="Zhou Z."/>
            <person name="Hsiao Y.Y."/>
            <person name="Wu W.L."/>
            <person name="Chen Y.Y."/>
            <person name="Lin Y.F."/>
            <person name="Hsu J.L."/>
            <person name="Li C.Y."/>
            <person name="Wang Z.W."/>
            <person name="Zhao X."/>
            <person name="Zhong W.Y."/>
            <person name="Ma X.K."/>
            <person name="Ma L."/>
            <person name="Huang J."/>
            <person name="Chen G.Z."/>
            <person name="Huang M.Z."/>
            <person name="Huang L."/>
            <person name="Peng D.H."/>
            <person name="Luo Y.B."/>
            <person name="Zou S.Q."/>
            <person name="Chen S.P."/>
            <person name="Lan S."/>
            <person name="Tsai W.C."/>
            <person name="Van de Peer Y."/>
            <person name="Liu Z.J."/>
        </authorList>
    </citation>
    <scope>NUCLEOTIDE SEQUENCE [LARGE SCALE GENOMIC DNA]</scope>
    <source>
        <strain evidence="2">Lor288</strain>
    </source>
</reference>
<evidence type="ECO:0000313" key="2">
    <source>
        <dbReference type="EMBL" id="KAK8965178.1"/>
    </source>
</evidence>
<feature type="region of interest" description="Disordered" evidence="1">
    <location>
        <begin position="32"/>
        <end position="90"/>
    </location>
</feature>
<sequence>MEICDEWILVGQTDVNPVPLILFDSHTTPMLSCETPPRKRCGKHAPPFRPSPEIRHPRPPHGSKHSAHTPAPTPSTPPVPPTSPSPPPAFTPDNFIFPAVIKSAGSLHDLAVGLQLHAASIKFGQSFSPVASPIL</sequence>
<dbReference type="EMBL" id="JBBWWR010000006">
    <property type="protein sequence ID" value="KAK8965178.1"/>
    <property type="molecule type" value="Genomic_DNA"/>
</dbReference>